<dbReference type="PRINTS" id="PR00377">
    <property type="entry name" value="IMPHPHTASES"/>
</dbReference>
<proteinExistence type="inferred from homology"/>
<evidence type="ECO:0000256" key="8">
    <source>
        <dbReference type="PIRSR" id="PIRSR600760-2"/>
    </source>
</evidence>
<dbReference type="Pfam" id="PF00459">
    <property type="entry name" value="Inositol_P"/>
    <property type="match status" value="1"/>
</dbReference>
<dbReference type="FunFam" id="3.30.540.10:FF:000004">
    <property type="entry name" value="Inositol-1-monophosphatase"/>
    <property type="match status" value="1"/>
</dbReference>
<feature type="binding site" evidence="8">
    <location>
        <position position="98"/>
    </location>
    <ligand>
        <name>Mg(2+)</name>
        <dbReference type="ChEBI" id="CHEBI:18420"/>
        <label>1</label>
        <note>catalytic</note>
    </ligand>
</feature>
<evidence type="ECO:0000256" key="5">
    <source>
        <dbReference type="ARBA" id="ARBA00022723"/>
    </source>
</evidence>
<evidence type="ECO:0000256" key="7">
    <source>
        <dbReference type="ARBA" id="ARBA00022842"/>
    </source>
</evidence>
<name>A0AAD4NEQ5_9BILA</name>
<dbReference type="InterPro" id="IPR033942">
    <property type="entry name" value="IMPase"/>
</dbReference>
<feature type="binding site" evidence="8">
    <location>
        <position position="101"/>
    </location>
    <ligand>
        <name>Mg(2+)</name>
        <dbReference type="ChEBI" id="CHEBI:18420"/>
        <label>1</label>
        <note>catalytic</note>
    </ligand>
</feature>
<dbReference type="InterPro" id="IPR000760">
    <property type="entry name" value="Inositol_monophosphatase-like"/>
</dbReference>
<keyword evidence="7 8" id="KW-0460">Magnesium</keyword>
<feature type="binding site" evidence="8">
    <location>
        <position position="100"/>
    </location>
    <ligand>
        <name>Mg(2+)</name>
        <dbReference type="ChEBI" id="CHEBI:18420"/>
        <label>1</label>
        <note>catalytic</note>
    </ligand>
</feature>
<evidence type="ECO:0000256" key="6">
    <source>
        <dbReference type="ARBA" id="ARBA00022801"/>
    </source>
</evidence>
<feature type="binding site" evidence="8">
    <location>
        <position position="232"/>
    </location>
    <ligand>
        <name>Mg(2+)</name>
        <dbReference type="ChEBI" id="CHEBI:18420"/>
        <label>1</label>
        <note>catalytic</note>
    </ligand>
</feature>
<dbReference type="GO" id="GO:0007165">
    <property type="term" value="P:signal transduction"/>
    <property type="evidence" value="ECO:0007669"/>
    <property type="project" value="TreeGrafter"/>
</dbReference>
<dbReference type="PANTHER" id="PTHR20854:SF4">
    <property type="entry name" value="INOSITOL-1-MONOPHOSPHATASE-RELATED"/>
    <property type="match status" value="1"/>
</dbReference>
<accession>A0AAD4NEQ5</accession>
<keyword evidence="6 9" id="KW-0378">Hydrolase</keyword>
<evidence type="ECO:0000256" key="4">
    <source>
        <dbReference type="ARBA" id="ARBA00009759"/>
    </source>
</evidence>
<dbReference type="GO" id="GO:0008934">
    <property type="term" value="F:inositol monophosphate 1-phosphatase activity"/>
    <property type="evidence" value="ECO:0007669"/>
    <property type="project" value="InterPro"/>
</dbReference>
<evidence type="ECO:0000256" key="1">
    <source>
        <dbReference type="ARBA" id="ARBA00001033"/>
    </source>
</evidence>
<gene>
    <name evidence="10" type="ORF">DdX_04555</name>
</gene>
<dbReference type="EMBL" id="JAKKPZ010000004">
    <property type="protein sequence ID" value="KAI1722245.1"/>
    <property type="molecule type" value="Genomic_DNA"/>
</dbReference>
<dbReference type="PANTHER" id="PTHR20854">
    <property type="entry name" value="INOSITOL MONOPHOSPHATASE"/>
    <property type="match status" value="1"/>
</dbReference>
<dbReference type="Gene3D" id="3.30.540.10">
    <property type="entry name" value="Fructose-1,6-Bisphosphatase, subunit A, domain 1"/>
    <property type="match status" value="1"/>
</dbReference>
<protein>
    <recommendedName>
        <fullName evidence="9">Inositol-1-monophosphatase</fullName>
        <ecNumber evidence="9">3.1.3.25</ecNumber>
    </recommendedName>
</protein>
<dbReference type="PROSITE" id="PS00629">
    <property type="entry name" value="IMP_1"/>
    <property type="match status" value="1"/>
</dbReference>
<dbReference type="Gene3D" id="3.40.190.80">
    <property type="match status" value="1"/>
</dbReference>
<evidence type="ECO:0000256" key="2">
    <source>
        <dbReference type="ARBA" id="ARBA00001946"/>
    </source>
</evidence>
<reference evidence="10" key="1">
    <citation type="submission" date="2022-01" db="EMBL/GenBank/DDBJ databases">
        <title>Genome Sequence Resource for Two Populations of Ditylenchus destructor, the Migratory Endoparasitic Phytonematode.</title>
        <authorList>
            <person name="Zhang H."/>
            <person name="Lin R."/>
            <person name="Xie B."/>
        </authorList>
    </citation>
    <scope>NUCLEOTIDE SEQUENCE</scope>
    <source>
        <strain evidence="10">BazhouSP</strain>
    </source>
</reference>
<comment type="catalytic activity">
    <reaction evidence="1 9">
        <text>a myo-inositol phosphate + H2O = myo-inositol + phosphate</text>
        <dbReference type="Rhea" id="RHEA:24056"/>
        <dbReference type="ChEBI" id="CHEBI:15377"/>
        <dbReference type="ChEBI" id="CHEBI:17268"/>
        <dbReference type="ChEBI" id="CHEBI:43474"/>
        <dbReference type="ChEBI" id="CHEBI:84139"/>
        <dbReference type="EC" id="3.1.3.25"/>
    </reaction>
</comment>
<comment type="similarity">
    <text evidence="4 9">Belongs to the inositol monophosphatase superfamily.</text>
</comment>
<keyword evidence="5 8" id="KW-0479">Metal-binding</keyword>
<dbReference type="InterPro" id="IPR020583">
    <property type="entry name" value="Inositol_monoP_metal-BS"/>
</dbReference>
<comment type="cofactor">
    <cofactor evidence="2 8 9">
        <name>Mg(2+)</name>
        <dbReference type="ChEBI" id="CHEBI:18420"/>
    </cofactor>
</comment>
<dbReference type="SUPFAM" id="SSF56655">
    <property type="entry name" value="Carbohydrate phosphatase"/>
    <property type="match status" value="1"/>
</dbReference>
<dbReference type="InterPro" id="IPR020550">
    <property type="entry name" value="Inositol_monophosphatase_CS"/>
</dbReference>
<organism evidence="10 11">
    <name type="scientific">Ditylenchus destructor</name>
    <dbReference type="NCBI Taxonomy" id="166010"/>
    <lineage>
        <taxon>Eukaryota</taxon>
        <taxon>Metazoa</taxon>
        <taxon>Ecdysozoa</taxon>
        <taxon>Nematoda</taxon>
        <taxon>Chromadorea</taxon>
        <taxon>Rhabditida</taxon>
        <taxon>Tylenchina</taxon>
        <taxon>Tylenchomorpha</taxon>
        <taxon>Sphaerularioidea</taxon>
        <taxon>Anguinidae</taxon>
        <taxon>Anguininae</taxon>
        <taxon>Ditylenchus</taxon>
    </lineage>
</organism>
<evidence type="ECO:0000256" key="3">
    <source>
        <dbReference type="ARBA" id="ARBA00005152"/>
    </source>
</evidence>
<dbReference type="CDD" id="cd01639">
    <property type="entry name" value="IMPase"/>
    <property type="match status" value="1"/>
</dbReference>
<dbReference type="FunFam" id="3.40.190.80:FF:000002">
    <property type="entry name" value="Inositol-1-monophosphatase"/>
    <property type="match status" value="1"/>
</dbReference>
<dbReference type="InterPro" id="IPR020552">
    <property type="entry name" value="Inositol_monoPase_Li-sen"/>
</dbReference>
<dbReference type="PRINTS" id="PR00378">
    <property type="entry name" value="LIIMPHPHTASE"/>
</dbReference>
<dbReference type="GO" id="GO:0046872">
    <property type="term" value="F:metal ion binding"/>
    <property type="evidence" value="ECO:0007669"/>
    <property type="project" value="UniProtKB-KW"/>
</dbReference>
<dbReference type="PROSITE" id="PS00630">
    <property type="entry name" value="IMP_2"/>
    <property type="match status" value="1"/>
</dbReference>
<dbReference type="Proteomes" id="UP001201812">
    <property type="component" value="Unassembled WGS sequence"/>
</dbReference>
<comment type="caution">
    <text evidence="10">The sequence shown here is derived from an EMBL/GenBank/DDBJ whole genome shotgun (WGS) entry which is preliminary data.</text>
</comment>
<dbReference type="EC" id="3.1.3.25" evidence="9"/>
<sequence>MSVDPQQQHPKEDEFFRVALSLVHKAGRLVRDAFSQPNSHVETKSSATDLVTETDKAVEQLLITGLSAAFPDHKFIGEESAAAGLQYELTDAPTWIIDPIDGTTNFVHRIPLIAICVGLAINKKLRAGIVYNPVTDELWTAQGGRGALKNGFPIHVSKTEELNKSIICSSLGIHNLHEKGTDYLDTALGNQRKTTLAGVRGHRAFGSAAINMVYVSQGSVDAYVEYGLHSWDIAASSVILVEAGGYLIDPTGQPFNIMARKVLCASTEKLARQISTTLTHIDFEPEATLANSS</sequence>
<dbReference type="GO" id="GO:0006020">
    <property type="term" value="P:inositol metabolic process"/>
    <property type="evidence" value="ECO:0007669"/>
    <property type="project" value="TreeGrafter"/>
</dbReference>
<evidence type="ECO:0000313" key="10">
    <source>
        <dbReference type="EMBL" id="KAI1722245.1"/>
    </source>
</evidence>
<comment type="pathway">
    <text evidence="3 9">Polyol metabolism; myo-inositol biosynthesis; myo-inositol from D-glucose 6-phosphate: step 2/2.</text>
</comment>
<dbReference type="GO" id="GO:0046854">
    <property type="term" value="P:phosphatidylinositol phosphate biosynthetic process"/>
    <property type="evidence" value="ECO:0007669"/>
    <property type="project" value="InterPro"/>
</dbReference>
<evidence type="ECO:0000313" key="11">
    <source>
        <dbReference type="Proteomes" id="UP001201812"/>
    </source>
</evidence>
<keyword evidence="11" id="KW-1185">Reference proteome</keyword>
<feature type="binding site" evidence="8">
    <location>
        <position position="78"/>
    </location>
    <ligand>
        <name>Mg(2+)</name>
        <dbReference type="ChEBI" id="CHEBI:18420"/>
        <label>1</label>
        <note>catalytic</note>
    </ligand>
</feature>
<dbReference type="AlphaFoldDB" id="A0AAD4NEQ5"/>
<evidence type="ECO:0000256" key="9">
    <source>
        <dbReference type="RuleBase" id="RU364068"/>
    </source>
</evidence>